<dbReference type="InParanoid" id="U2FDT1"/>
<dbReference type="Gene3D" id="3.20.80.10">
    <property type="entry name" value="Regulatory factor, effector binding domain"/>
    <property type="match status" value="1"/>
</dbReference>
<dbReference type="Pfam" id="PF14526">
    <property type="entry name" value="Cass2"/>
    <property type="match status" value="1"/>
</dbReference>
<dbReference type="InterPro" id="IPR018062">
    <property type="entry name" value="HTH_AraC-typ_CS"/>
</dbReference>
<dbReference type="FunCoup" id="U2FDT1">
    <property type="interactions" value="5"/>
</dbReference>
<gene>
    <name evidence="5" type="ORF">HLPCO_002805</name>
</gene>
<keyword evidence="1" id="KW-0805">Transcription regulation</keyword>
<dbReference type="SMART" id="SM00342">
    <property type="entry name" value="HTH_ARAC"/>
    <property type="match status" value="1"/>
</dbReference>
<dbReference type="EMBL" id="AFNU02000015">
    <property type="protein sequence ID" value="ERJ11140.1"/>
    <property type="molecule type" value="Genomic_DNA"/>
</dbReference>
<evidence type="ECO:0000259" key="4">
    <source>
        <dbReference type="PROSITE" id="PS01124"/>
    </source>
</evidence>
<accession>U2FDT1</accession>
<dbReference type="Gene3D" id="1.10.10.60">
    <property type="entry name" value="Homeodomain-like"/>
    <property type="match status" value="2"/>
</dbReference>
<keyword evidence="6" id="KW-1185">Reference proteome</keyword>
<dbReference type="PANTHER" id="PTHR47504:SF5">
    <property type="entry name" value="RIGHT ORIGIN-BINDING PROTEIN"/>
    <property type="match status" value="1"/>
</dbReference>
<dbReference type="PROSITE" id="PS01124">
    <property type="entry name" value="HTH_ARAC_FAMILY_2"/>
    <property type="match status" value="1"/>
</dbReference>
<protein>
    <submittedName>
        <fullName evidence="5">Arginyl-tRNA synthetase protein</fullName>
        <ecNumber evidence="5">6.1.1.19</ecNumber>
    </submittedName>
</protein>
<sequence>MEWLERMNDCIKYLEDHIEDKLDIDALASELYISKFHLQRLFHMLTGVTIGEYVRNRKLTLAAGDLTTNNAKVIEVAYKYGYESPKSFSRAFRKLHGVSPSVAKTSTSHLKAYPKMSFQIQLKGEQDMNYKLIEKESFKVVGKGLRTTKKDGQNIKNIPSFWEDCINNGDCQRIKELNTEKPMLGVCFNHDVESVSYYIAVEKPEALNECMFEVKTIPFATWAVFESIGPMPDAIQTVTKRIFTEWFPSTG</sequence>
<dbReference type="InterPro" id="IPR009057">
    <property type="entry name" value="Homeodomain-like_sf"/>
</dbReference>
<keyword evidence="3" id="KW-0804">Transcription</keyword>
<dbReference type="PROSITE" id="PS00041">
    <property type="entry name" value="HTH_ARAC_FAMILY_1"/>
    <property type="match status" value="1"/>
</dbReference>
<proteinExistence type="predicted"/>
<dbReference type="InterPro" id="IPR011256">
    <property type="entry name" value="Reg_factor_effector_dom_sf"/>
</dbReference>
<dbReference type="SUPFAM" id="SSF55136">
    <property type="entry name" value="Probable bacterial effector-binding domain"/>
    <property type="match status" value="1"/>
</dbReference>
<feature type="domain" description="HTH araC/xylS-type" evidence="4">
    <location>
        <begin position="8"/>
        <end position="106"/>
    </location>
</feature>
<dbReference type="eggNOG" id="COG2207">
    <property type="taxonomic scope" value="Bacteria"/>
</dbReference>
<dbReference type="eggNOG" id="COG3708">
    <property type="taxonomic scope" value="Bacteria"/>
</dbReference>
<dbReference type="SUPFAM" id="SSF46689">
    <property type="entry name" value="Homeodomain-like"/>
    <property type="match status" value="2"/>
</dbReference>
<keyword evidence="2" id="KW-0238">DNA-binding</keyword>
<reference evidence="5 6" key="2">
    <citation type="journal article" date="2013" name="PLoS ONE">
        <title>INDIGO - INtegrated Data Warehouse of MIcrobial GenOmes with Examples from the Red Sea Extremophiles.</title>
        <authorList>
            <person name="Alam I."/>
            <person name="Antunes A."/>
            <person name="Kamau A.A."/>
            <person name="Ba Alawi W."/>
            <person name="Kalkatawi M."/>
            <person name="Stingl U."/>
            <person name="Bajic V.B."/>
        </authorList>
    </citation>
    <scope>NUCLEOTIDE SEQUENCE [LARGE SCALE GENOMIC DNA]</scope>
    <source>
        <strain evidence="5 6">SSD-17B</strain>
    </source>
</reference>
<evidence type="ECO:0000256" key="2">
    <source>
        <dbReference type="ARBA" id="ARBA00023125"/>
    </source>
</evidence>
<evidence type="ECO:0000256" key="3">
    <source>
        <dbReference type="ARBA" id="ARBA00023163"/>
    </source>
</evidence>
<comment type="caution">
    <text evidence="5">The sequence shown here is derived from an EMBL/GenBank/DDBJ whole genome shotgun (WGS) entry which is preliminary data.</text>
</comment>
<dbReference type="InterPro" id="IPR018060">
    <property type="entry name" value="HTH_AraC"/>
</dbReference>
<dbReference type="EC" id="6.1.1.19" evidence="5"/>
<dbReference type="GO" id="GO:0004814">
    <property type="term" value="F:arginine-tRNA ligase activity"/>
    <property type="evidence" value="ECO:0007669"/>
    <property type="project" value="UniProtKB-EC"/>
</dbReference>
<dbReference type="STRING" id="1033810.HLPCO_002805"/>
<dbReference type="InterPro" id="IPR020449">
    <property type="entry name" value="Tscrpt_reg_AraC-type_HTH"/>
</dbReference>
<evidence type="ECO:0000313" key="6">
    <source>
        <dbReference type="Proteomes" id="UP000005707"/>
    </source>
</evidence>
<dbReference type="RefSeq" id="WP_008824458.1">
    <property type="nucleotide sequence ID" value="NZ_AFNU02000015.1"/>
</dbReference>
<reference evidence="5 6" key="1">
    <citation type="journal article" date="2011" name="J. Bacteriol.">
        <title>Genome sequence of Haloplasma contractile, an unusual contractile bacterium from a deep-sea anoxic brine lake.</title>
        <authorList>
            <person name="Antunes A."/>
            <person name="Alam I."/>
            <person name="El Dorry H."/>
            <person name="Siam R."/>
            <person name="Robertson A."/>
            <person name="Bajic V.B."/>
            <person name="Stingl U."/>
        </authorList>
    </citation>
    <scope>NUCLEOTIDE SEQUENCE [LARGE SCALE GENOMIC DNA]</scope>
    <source>
        <strain evidence="5 6">SSD-17B</strain>
    </source>
</reference>
<dbReference type="Pfam" id="PF12833">
    <property type="entry name" value="HTH_18"/>
    <property type="match status" value="1"/>
</dbReference>
<dbReference type="GO" id="GO:0003700">
    <property type="term" value="F:DNA-binding transcription factor activity"/>
    <property type="evidence" value="ECO:0007669"/>
    <property type="project" value="InterPro"/>
</dbReference>
<evidence type="ECO:0000313" key="5">
    <source>
        <dbReference type="EMBL" id="ERJ11140.1"/>
    </source>
</evidence>
<dbReference type="PRINTS" id="PR00032">
    <property type="entry name" value="HTHARAC"/>
</dbReference>
<name>U2FDT1_9MOLU</name>
<dbReference type="GO" id="GO:0043565">
    <property type="term" value="F:sequence-specific DNA binding"/>
    <property type="evidence" value="ECO:0007669"/>
    <property type="project" value="InterPro"/>
</dbReference>
<dbReference type="PANTHER" id="PTHR47504">
    <property type="entry name" value="RIGHT ORIGIN-BINDING PROTEIN"/>
    <property type="match status" value="1"/>
</dbReference>
<dbReference type="AlphaFoldDB" id="U2FDT1"/>
<dbReference type="InterPro" id="IPR029441">
    <property type="entry name" value="Cass2"/>
</dbReference>
<keyword evidence="5" id="KW-0436">Ligase</keyword>
<organism evidence="5 6">
    <name type="scientific">Haloplasma contractile SSD-17B</name>
    <dbReference type="NCBI Taxonomy" id="1033810"/>
    <lineage>
        <taxon>Bacteria</taxon>
        <taxon>Bacillati</taxon>
        <taxon>Mycoplasmatota</taxon>
        <taxon>Mollicutes</taxon>
        <taxon>Haloplasmatales</taxon>
        <taxon>Haloplasmataceae</taxon>
        <taxon>Haloplasma</taxon>
    </lineage>
</organism>
<dbReference type="Proteomes" id="UP000005707">
    <property type="component" value="Unassembled WGS sequence"/>
</dbReference>
<dbReference type="InterPro" id="IPR050959">
    <property type="entry name" value="MarA-like"/>
</dbReference>
<evidence type="ECO:0000256" key="1">
    <source>
        <dbReference type="ARBA" id="ARBA00023015"/>
    </source>
</evidence>